<evidence type="ECO:0000313" key="2">
    <source>
        <dbReference type="EMBL" id="MBP1890165.1"/>
    </source>
</evidence>
<proteinExistence type="predicted"/>
<evidence type="ECO:0000313" key="3">
    <source>
        <dbReference type="Proteomes" id="UP000783390"/>
    </source>
</evidence>
<dbReference type="RefSeq" id="WP_209797094.1">
    <property type="nucleotide sequence ID" value="NZ_JAGGJZ010000005.1"/>
</dbReference>
<evidence type="ECO:0008006" key="4">
    <source>
        <dbReference type="Google" id="ProtNLM"/>
    </source>
</evidence>
<reference evidence="2 3" key="1">
    <citation type="submission" date="2021-03" db="EMBL/GenBank/DDBJ databases">
        <title>Genomic Encyclopedia of Type Strains, Phase IV (KMG-IV): sequencing the most valuable type-strain genomes for metagenomic binning, comparative biology and taxonomic classification.</title>
        <authorList>
            <person name="Goeker M."/>
        </authorList>
    </citation>
    <scope>NUCLEOTIDE SEQUENCE [LARGE SCALE GENOMIC DNA]</scope>
    <source>
        <strain evidence="2 3">DSM 3984</strain>
    </source>
</reference>
<comment type="caution">
    <text evidence="2">The sequence shown here is derived from an EMBL/GenBank/DDBJ whole genome shotgun (WGS) entry which is preliminary data.</text>
</comment>
<gene>
    <name evidence="2" type="ORF">J2Z53_001755</name>
</gene>
<dbReference type="Pfam" id="PF07009">
    <property type="entry name" value="NusG_II"/>
    <property type="match status" value="1"/>
</dbReference>
<keyword evidence="1" id="KW-0812">Transmembrane</keyword>
<name>A0ABS4F1N9_9CLOT</name>
<feature type="transmembrane region" description="Helical" evidence="1">
    <location>
        <begin position="7"/>
        <end position="28"/>
    </location>
</feature>
<protein>
    <recommendedName>
        <fullName evidence="4">NusG domain-containing protein</fullName>
    </recommendedName>
</protein>
<keyword evidence="1" id="KW-1133">Transmembrane helix</keyword>
<dbReference type="InterPro" id="IPR038690">
    <property type="entry name" value="NusG_2_sf"/>
</dbReference>
<organism evidence="2 3">
    <name type="scientific">Clostridium moniliforme</name>
    <dbReference type="NCBI Taxonomy" id="39489"/>
    <lineage>
        <taxon>Bacteria</taxon>
        <taxon>Bacillati</taxon>
        <taxon>Bacillota</taxon>
        <taxon>Clostridia</taxon>
        <taxon>Eubacteriales</taxon>
        <taxon>Clostridiaceae</taxon>
        <taxon>Clostridium</taxon>
    </lineage>
</organism>
<keyword evidence="1" id="KW-0472">Membrane</keyword>
<keyword evidence="3" id="KW-1185">Reference proteome</keyword>
<accession>A0ABS4F1N9</accession>
<evidence type="ECO:0000256" key="1">
    <source>
        <dbReference type="SAM" id="Phobius"/>
    </source>
</evidence>
<dbReference type="Proteomes" id="UP000783390">
    <property type="component" value="Unassembled WGS sequence"/>
</dbReference>
<dbReference type="Gene3D" id="2.60.320.10">
    <property type="entry name" value="N-utilization substance G protein NusG, insert domain"/>
    <property type="match status" value="1"/>
</dbReference>
<dbReference type="EMBL" id="JAGGJZ010000005">
    <property type="protein sequence ID" value="MBP1890165.1"/>
    <property type="molecule type" value="Genomic_DNA"/>
</dbReference>
<sequence length="126" mass="14320">MKRGDKFVLIWTIIILLISIVSVSIYFINLNKDSAEAEIYVNGKCIKKVNLNKVKEPQKIKIGNDEYNVIIIEKGKIRFKDANCKDKTCVKTGWMSKPGEIAACIPHKIYIKIVENKDSDLNATAY</sequence>
<dbReference type="CDD" id="cd09846">
    <property type="entry name" value="DUF1312"/>
    <property type="match status" value="1"/>
</dbReference>